<dbReference type="GO" id="GO:0006397">
    <property type="term" value="P:mRNA processing"/>
    <property type="evidence" value="ECO:0007669"/>
    <property type="project" value="UniProtKB-KW"/>
</dbReference>
<evidence type="ECO:0000256" key="8">
    <source>
        <dbReference type="ARBA" id="ARBA00023242"/>
    </source>
</evidence>
<dbReference type="AlphaFoldDB" id="A0A976QRE4"/>
<proteinExistence type="predicted"/>
<evidence type="ECO:0000259" key="10">
    <source>
        <dbReference type="PROSITE" id="PS50103"/>
    </source>
</evidence>
<evidence type="ECO:0000256" key="1">
    <source>
        <dbReference type="ARBA" id="ARBA00004123"/>
    </source>
</evidence>
<evidence type="ECO:0000256" key="3">
    <source>
        <dbReference type="ARBA" id="ARBA00022723"/>
    </source>
</evidence>
<evidence type="ECO:0000256" key="7">
    <source>
        <dbReference type="ARBA" id="ARBA00022884"/>
    </source>
</evidence>
<keyword evidence="7" id="KW-0694">RNA-binding</keyword>
<feature type="zinc finger region" description="C3H1-type" evidence="9">
    <location>
        <begin position="66"/>
        <end position="93"/>
    </location>
</feature>
<reference evidence="11" key="1">
    <citation type="submission" date="2022-07" db="EMBL/GenBank/DDBJ databases">
        <title>Evaluation of T. orientalis genome assembly methods using nanopore sequencing and analysis of variation between genomes.</title>
        <authorList>
            <person name="Yam J."/>
            <person name="Micallef M.L."/>
            <person name="Liu M."/>
            <person name="Djordjevic S.P."/>
            <person name="Bogema D.R."/>
            <person name="Jenkins C."/>
        </authorList>
    </citation>
    <scope>NUCLEOTIDE SEQUENCE</scope>
    <source>
        <strain evidence="11">Fish Creek</strain>
    </source>
</reference>
<evidence type="ECO:0000256" key="6">
    <source>
        <dbReference type="ARBA" id="ARBA00022833"/>
    </source>
</evidence>
<protein>
    <submittedName>
        <fullName evidence="11">Cleavage and polyadenylation specificity factor subunit 4</fullName>
    </submittedName>
</protein>
<name>A0A976QRE4_THEOR</name>
<accession>A0A976QRE4</accession>
<dbReference type="PANTHER" id="PTHR23102">
    <property type="entry name" value="CLEAVAGE AND POLYADENYLATION SPECIFICITY FACTOR SUBUNIT 4-RELATED"/>
    <property type="match status" value="1"/>
</dbReference>
<dbReference type="GO" id="GO:0005634">
    <property type="term" value="C:nucleus"/>
    <property type="evidence" value="ECO:0007669"/>
    <property type="project" value="UniProtKB-SubCell"/>
</dbReference>
<comment type="subcellular location">
    <subcellularLocation>
        <location evidence="1">Nucleus</location>
    </subcellularLocation>
</comment>
<dbReference type="InterPro" id="IPR000571">
    <property type="entry name" value="Znf_CCCH"/>
</dbReference>
<keyword evidence="3 9" id="KW-0479">Metal-binding</keyword>
<keyword evidence="6 9" id="KW-0862">Zinc</keyword>
<dbReference type="Proteomes" id="UP000244803">
    <property type="component" value="Chromosome 2"/>
</dbReference>
<dbReference type="InterPro" id="IPR045348">
    <property type="entry name" value="CPSF4/Yth1"/>
</dbReference>
<evidence type="ECO:0000256" key="9">
    <source>
        <dbReference type="PROSITE-ProRule" id="PRU00723"/>
    </source>
</evidence>
<dbReference type="SMART" id="SM00356">
    <property type="entry name" value="ZnF_C3H1"/>
    <property type="match status" value="1"/>
</dbReference>
<evidence type="ECO:0000256" key="2">
    <source>
        <dbReference type="ARBA" id="ARBA00022664"/>
    </source>
</evidence>
<dbReference type="PANTHER" id="PTHR23102:SF24">
    <property type="entry name" value="CLEAVAGE AND POLYADENYLATION SPECIFICITY FACTOR SUBUNIT 4"/>
    <property type="match status" value="1"/>
</dbReference>
<gene>
    <name evidence="11" type="ORF">MACJ_001285</name>
</gene>
<keyword evidence="2" id="KW-0507">mRNA processing</keyword>
<dbReference type="GO" id="GO:0003723">
    <property type="term" value="F:RNA binding"/>
    <property type="evidence" value="ECO:0007669"/>
    <property type="project" value="UniProtKB-KW"/>
</dbReference>
<evidence type="ECO:0000313" key="12">
    <source>
        <dbReference type="Proteomes" id="UP000244803"/>
    </source>
</evidence>
<keyword evidence="4" id="KW-0677">Repeat</keyword>
<feature type="domain" description="C3H1-type" evidence="10">
    <location>
        <begin position="66"/>
        <end position="93"/>
    </location>
</feature>
<evidence type="ECO:0000256" key="5">
    <source>
        <dbReference type="ARBA" id="ARBA00022771"/>
    </source>
</evidence>
<keyword evidence="8" id="KW-0539">Nucleus</keyword>
<dbReference type="OrthoDB" id="1914176at2759"/>
<keyword evidence="5 9" id="KW-0863">Zinc-finger</keyword>
<evidence type="ECO:0000313" key="11">
    <source>
        <dbReference type="EMBL" id="UKJ90353.1"/>
    </source>
</evidence>
<dbReference type="InterPro" id="IPR036855">
    <property type="entry name" value="Znf_CCCH_sf"/>
</dbReference>
<evidence type="ECO:0000256" key="4">
    <source>
        <dbReference type="ARBA" id="ARBA00022737"/>
    </source>
</evidence>
<dbReference type="Gene3D" id="4.10.1000.10">
    <property type="entry name" value="Zinc finger, CCCH-type"/>
    <property type="match status" value="1"/>
</dbReference>
<dbReference type="GO" id="GO:0008270">
    <property type="term" value="F:zinc ion binding"/>
    <property type="evidence" value="ECO:0007669"/>
    <property type="project" value="UniProtKB-KW"/>
</dbReference>
<dbReference type="EMBL" id="CP056068">
    <property type="protein sequence ID" value="UKJ90353.1"/>
    <property type="molecule type" value="Genomic_DNA"/>
</dbReference>
<organism evidence="11 12">
    <name type="scientific">Theileria orientalis</name>
    <dbReference type="NCBI Taxonomy" id="68886"/>
    <lineage>
        <taxon>Eukaryota</taxon>
        <taxon>Sar</taxon>
        <taxon>Alveolata</taxon>
        <taxon>Apicomplexa</taxon>
        <taxon>Aconoidasida</taxon>
        <taxon>Piroplasmida</taxon>
        <taxon>Theileriidae</taxon>
        <taxon>Theileria</taxon>
    </lineage>
</organism>
<sequence>MEFSSVFQDTVRSQKRKCNHKSSIANNYKDNPLATLALNIVKRDTEKAALLRLKGFDRVDIERSRGKHSVVCRHWLKGMCMKGEFCDFLHQLVYSRMPPCKTVEKSSFCTDRLKGCCIFRHLDEDAFDGASFKEINKERDISQELSYFKNPERFTQAFNAAILYAFPKIVEYA</sequence>
<dbReference type="PROSITE" id="PS50103">
    <property type="entry name" value="ZF_C3H1"/>
    <property type="match status" value="1"/>
</dbReference>
<dbReference type="SUPFAM" id="SSF90229">
    <property type="entry name" value="CCCH zinc finger"/>
    <property type="match status" value="1"/>
</dbReference>